<organism evidence="2">
    <name type="scientific">Anopheles sinensis</name>
    <name type="common">Mosquito</name>
    <dbReference type="NCBI Taxonomy" id="74873"/>
    <lineage>
        <taxon>Eukaryota</taxon>
        <taxon>Metazoa</taxon>
        <taxon>Ecdysozoa</taxon>
        <taxon>Arthropoda</taxon>
        <taxon>Hexapoda</taxon>
        <taxon>Insecta</taxon>
        <taxon>Pterygota</taxon>
        <taxon>Neoptera</taxon>
        <taxon>Endopterygota</taxon>
        <taxon>Diptera</taxon>
        <taxon>Nematocera</taxon>
        <taxon>Culicoidea</taxon>
        <taxon>Culicidae</taxon>
        <taxon>Anophelinae</taxon>
        <taxon>Anopheles</taxon>
    </lineage>
</organism>
<evidence type="ECO:0000313" key="4">
    <source>
        <dbReference type="Proteomes" id="UP000030765"/>
    </source>
</evidence>
<reference evidence="3" key="2">
    <citation type="submission" date="2020-05" db="UniProtKB">
        <authorList>
            <consortium name="EnsemblMetazoa"/>
        </authorList>
    </citation>
    <scope>IDENTIFICATION</scope>
</reference>
<dbReference type="AlphaFoldDB" id="A0A084WSK1"/>
<dbReference type="VEuPathDB" id="VectorBase:ASIC021500"/>
<dbReference type="EMBL" id="KE525415">
    <property type="protein sequence ID" value="KFB53195.1"/>
    <property type="molecule type" value="Genomic_DNA"/>
</dbReference>
<accession>A0A084WSK1</accession>
<sequence>MNSFRSCSSCSSCWQPSCSPLVPGGTYRKTLRWSAARRRGLRDCCFLRRRQRAAVCLVGGRLTNSVAAPAPIAAGGATASNLVDAPLWTNPRLEENHAARTGTGPNLNRWKQKQIKKPSVGDVFDASRSVRDVPGGGCGYAVLRPSRFENSAQLTAPVQTTSRPSQRKRQDSTPMSARGLRV</sequence>
<name>A0A084WSK1_ANOSI</name>
<protein>
    <submittedName>
        <fullName evidence="2 3">Precorrin-6x reductase</fullName>
    </submittedName>
</protein>
<evidence type="ECO:0000313" key="2">
    <source>
        <dbReference type="EMBL" id="KFB53195.1"/>
    </source>
</evidence>
<reference evidence="2 4" key="1">
    <citation type="journal article" date="2014" name="BMC Genomics">
        <title>Genome sequence of Anopheles sinensis provides insight into genetics basis of mosquito competence for malaria parasites.</title>
        <authorList>
            <person name="Zhou D."/>
            <person name="Zhang D."/>
            <person name="Ding G."/>
            <person name="Shi L."/>
            <person name="Hou Q."/>
            <person name="Ye Y."/>
            <person name="Xu Y."/>
            <person name="Zhou H."/>
            <person name="Xiong C."/>
            <person name="Li S."/>
            <person name="Yu J."/>
            <person name="Hong S."/>
            <person name="Yu X."/>
            <person name="Zou P."/>
            <person name="Chen C."/>
            <person name="Chang X."/>
            <person name="Wang W."/>
            <person name="Lv Y."/>
            <person name="Sun Y."/>
            <person name="Ma L."/>
            <person name="Shen B."/>
            <person name="Zhu C."/>
        </authorList>
    </citation>
    <scope>NUCLEOTIDE SEQUENCE [LARGE SCALE GENOMIC DNA]</scope>
</reference>
<dbReference type="Proteomes" id="UP000030765">
    <property type="component" value="Unassembled WGS sequence"/>
</dbReference>
<feature type="compositionally biased region" description="Polar residues" evidence="1">
    <location>
        <begin position="151"/>
        <end position="164"/>
    </location>
</feature>
<gene>
    <name evidence="2" type="ORF">ZHAS_00021500</name>
</gene>
<feature type="region of interest" description="Disordered" evidence="1">
    <location>
        <begin position="151"/>
        <end position="182"/>
    </location>
</feature>
<dbReference type="EMBL" id="ATLV01026602">
    <property type="status" value="NOT_ANNOTATED_CDS"/>
    <property type="molecule type" value="Genomic_DNA"/>
</dbReference>
<keyword evidence="4" id="KW-1185">Reference proteome</keyword>
<evidence type="ECO:0000256" key="1">
    <source>
        <dbReference type="SAM" id="MobiDB-lite"/>
    </source>
</evidence>
<evidence type="ECO:0000313" key="3">
    <source>
        <dbReference type="EnsemblMetazoa" id="ASIC021500-PA"/>
    </source>
</evidence>
<proteinExistence type="predicted"/>
<dbReference type="EnsemblMetazoa" id="ASIC021500-RA">
    <property type="protein sequence ID" value="ASIC021500-PA"/>
    <property type="gene ID" value="ASIC021500"/>
</dbReference>